<feature type="transmembrane region" description="Helical" evidence="1">
    <location>
        <begin position="357"/>
        <end position="378"/>
    </location>
</feature>
<keyword evidence="3" id="KW-0808">Transferase</keyword>
<feature type="transmembrane region" description="Helical" evidence="1">
    <location>
        <begin position="122"/>
        <end position="139"/>
    </location>
</feature>
<dbReference type="Proteomes" id="UP001589613">
    <property type="component" value="Unassembled WGS sequence"/>
</dbReference>
<proteinExistence type="predicted"/>
<accession>A0ABV5V3N3</accession>
<feature type="transmembrane region" description="Helical" evidence="1">
    <location>
        <begin position="207"/>
        <end position="228"/>
    </location>
</feature>
<dbReference type="EMBL" id="JBHMAX010000017">
    <property type="protein sequence ID" value="MFB9732313.1"/>
    <property type="molecule type" value="Genomic_DNA"/>
</dbReference>
<protein>
    <submittedName>
        <fullName evidence="3">Acyltransferase</fullName>
    </submittedName>
</protein>
<evidence type="ECO:0000259" key="2">
    <source>
        <dbReference type="Pfam" id="PF01757"/>
    </source>
</evidence>
<feature type="domain" description="Acyltransferase 3" evidence="2">
    <location>
        <begin position="2"/>
        <end position="337"/>
    </location>
</feature>
<feature type="transmembrane region" description="Helical" evidence="1">
    <location>
        <begin position="327"/>
        <end position="345"/>
    </location>
</feature>
<comment type="caution">
    <text evidence="3">The sequence shown here is derived from an EMBL/GenBank/DDBJ whole genome shotgun (WGS) entry which is preliminary data.</text>
</comment>
<feature type="transmembrane region" description="Helical" evidence="1">
    <location>
        <begin position="288"/>
        <end position="307"/>
    </location>
</feature>
<feature type="transmembrane region" description="Helical" evidence="1">
    <location>
        <begin position="38"/>
        <end position="62"/>
    </location>
</feature>
<dbReference type="Pfam" id="PF01757">
    <property type="entry name" value="Acyl_transf_3"/>
    <property type="match status" value="1"/>
</dbReference>
<feature type="transmembrane region" description="Helical" evidence="1">
    <location>
        <begin position="384"/>
        <end position="401"/>
    </location>
</feature>
<dbReference type="GO" id="GO:0016746">
    <property type="term" value="F:acyltransferase activity"/>
    <property type="evidence" value="ECO:0007669"/>
    <property type="project" value="UniProtKB-KW"/>
</dbReference>
<keyword evidence="1" id="KW-0812">Transmembrane</keyword>
<keyword evidence="1" id="KW-0472">Membrane</keyword>
<feature type="transmembrane region" description="Helical" evidence="1">
    <location>
        <begin position="177"/>
        <end position="195"/>
    </location>
</feature>
<feature type="transmembrane region" description="Helical" evidence="1">
    <location>
        <begin position="248"/>
        <end position="267"/>
    </location>
</feature>
<evidence type="ECO:0000256" key="1">
    <source>
        <dbReference type="SAM" id="Phobius"/>
    </source>
</evidence>
<keyword evidence="1" id="KW-1133">Transmembrane helix</keyword>
<evidence type="ECO:0000313" key="4">
    <source>
        <dbReference type="Proteomes" id="UP001589613"/>
    </source>
</evidence>
<feature type="transmembrane region" description="Helical" evidence="1">
    <location>
        <begin position="82"/>
        <end position="102"/>
    </location>
</feature>
<dbReference type="RefSeq" id="WP_141338527.1">
    <property type="nucleotide sequence ID" value="NZ_JBHMAX010000017.1"/>
</dbReference>
<name>A0ABV5V3N3_9MICO</name>
<sequence>MARTGSMVVVVVLHWLFLKVTVVEGTMRSEPALAGPVVALLTWVLMVLPLFFVAAGFAGTRVVDRLQGAKGWSYTDYLAPRLLRLVSPVLALVVVSLAVVVVVTVSSPGTGARLTAVTGNHLWFMAVYLLCVVVGPAAVRVHDLAGWWVLPAVLLGGSLLVDLAWFSGGVGYEQARWPNLVLVWLFCHQLGVLHARGTVQRLPSPVPVVVLLLAVLTLVVMVQLGPYAATNVGMADRPVSNLTPPNSALSVVGVAQLAVLTLVGRTVGTRPPRPWVGTATRWLGPRLLLVYLWHVPALGAVTFVGLIAPDVLLPAGTGAWLALRPFYLVLAVLLMGLVLVPVIAWERTVRSWKVSTSRPAVLTATVLGIAGTAIAWHAGVGPRPVPLVGVACLVAAMVLLVERTTPDRVRRPDDTGDPAAVS</sequence>
<feature type="transmembrane region" description="Helical" evidence="1">
    <location>
        <begin position="146"/>
        <end position="165"/>
    </location>
</feature>
<evidence type="ECO:0000313" key="3">
    <source>
        <dbReference type="EMBL" id="MFB9732313.1"/>
    </source>
</evidence>
<dbReference type="InterPro" id="IPR002656">
    <property type="entry name" value="Acyl_transf_3_dom"/>
</dbReference>
<organism evidence="3 4">
    <name type="scientific">Ornithinimicrobium kibberense</name>
    <dbReference type="NCBI Taxonomy" id="282060"/>
    <lineage>
        <taxon>Bacteria</taxon>
        <taxon>Bacillati</taxon>
        <taxon>Actinomycetota</taxon>
        <taxon>Actinomycetes</taxon>
        <taxon>Micrococcales</taxon>
        <taxon>Ornithinimicrobiaceae</taxon>
        <taxon>Ornithinimicrobium</taxon>
    </lineage>
</organism>
<reference evidence="3 4" key="1">
    <citation type="submission" date="2024-09" db="EMBL/GenBank/DDBJ databases">
        <authorList>
            <person name="Sun Q."/>
            <person name="Mori K."/>
        </authorList>
    </citation>
    <scope>NUCLEOTIDE SEQUENCE [LARGE SCALE GENOMIC DNA]</scope>
    <source>
        <strain evidence="3 4">JCM 12763</strain>
    </source>
</reference>
<gene>
    <name evidence="3" type="ORF">ACFFN0_09685</name>
</gene>
<keyword evidence="4" id="KW-1185">Reference proteome</keyword>
<keyword evidence="3" id="KW-0012">Acyltransferase</keyword>